<feature type="compositionally biased region" description="Polar residues" evidence="7">
    <location>
        <begin position="2096"/>
        <end position="2112"/>
    </location>
</feature>
<feature type="region of interest" description="Disordered" evidence="7">
    <location>
        <begin position="536"/>
        <end position="578"/>
    </location>
</feature>
<dbReference type="SMART" id="SM00249">
    <property type="entry name" value="PHD"/>
    <property type="match status" value="5"/>
</dbReference>
<feature type="coiled-coil region" evidence="6">
    <location>
        <begin position="2142"/>
        <end position="2172"/>
    </location>
</feature>
<dbReference type="PROSITE" id="PS01359">
    <property type="entry name" value="ZF_PHD_1"/>
    <property type="match status" value="2"/>
</dbReference>
<keyword evidence="6" id="KW-0175">Coiled coil</keyword>
<evidence type="ECO:0000259" key="10">
    <source>
        <dbReference type="PROSITE" id="PS51192"/>
    </source>
</evidence>
<dbReference type="InterPro" id="IPR027417">
    <property type="entry name" value="P-loop_NTPase"/>
</dbReference>
<dbReference type="SMART" id="SM00487">
    <property type="entry name" value="DEXDc"/>
    <property type="match status" value="1"/>
</dbReference>
<feature type="domain" description="Helicase ATP-binding" evidence="10">
    <location>
        <begin position="351"/>
        <end position="518"/>
    </location>
</feature>
<feature type="compositionally biased region" description="Low complexity" evidence="7">
    <location>
        <begin position="536"/>
        <end position="560"/>
    </location>
</feature>
<dbReference type="OrthoDB" id="448448at2759"/>
<keyword evidence="4" id="KW-0862">Zinc</keyword>
<evidence type="ECO:0000259" key="11">
    <source>
        <dbReference type="PROSITE" id="PS51194"/>
    </source>
</evidence>
<feature type="compositionally biased region" description="Acidic residues" evidence="7">
    <location>
        <begin position="1449"/>
        <end position="1468"/>
    </location>
</feature>
<feature type="compositionally biased region" description="Polar residues" evidence="7">
    <location>
        <begin position="2770"/>
        <end position="2790"/>
    </location>
</feature>
<evidence type="ECO:0000256" key="3">
    <source>
        <dbReference type="ARBA" id="ARBA00022801"/>
    </source>
</evidence>
<proteinExistence type="predicted"/>
<feature type="region of interest" description="Disordered" evidence="7">
    <location>
        <begin position="1728"/>
        <end position="1763"/>
    </location>
</feature>
<dbReference type="Gene3D" id="3.40.50.300">
    <property type="entry name" value="P-loop containing nucleotide triphosphate hydrolases"/>
    <property type="match status" value="1"/>
</dbReference>
<dbReference type="CDD" id="cd17919">
    <property type="entry name" value="DEXHc_Snf"/>
    <property type="match status" value="1"/>
</dbReference>
<feature type="compositionally biased region" description="Gly residues" evidence="7">
    <location>
        <begin position="1540"/>
        <end position="1551"/>
    </location>
</feature>
<dbReference type="SMART" id="SM00490">
    <property type="entry name" value="HELICc"/>
    <property type="match status" value="1"/>
</dbReference>
<feature type="compositionally biased region" description="Polar residues" evidence="7">
    <location>
        <begin position="2717"/>
        <end position="2734"/>
    </location>
</feature>
<evidence type="ECO:0000256" key="7">
    <source>
        <dbReference type="SAM" id="MobiDB-lite"/>
    </source>
</evidence>
<evidence type="ECO:0000256" key="1">
    <source>
        <dbReference type="ARBA" id="ARBA00022723"/>
    </source>
</evidence>
<dbReference type="GO" id="GO:0016787">
    <property type="term" value="F:hydrolase activity"/>
    <property type="evidence" value="ECO:0007669"/>
    <property type="project" value="UniProtKB-KW"/>
</dbReference>
<dbReference type="InterPro" id="IPR049730">
    <property type="entry name" value="SNF2/RAD54-like_C"/>
</dbReference>
<evidence type="ECO:0000256" key="5">
    <source>
        <dbReference type="PROSITE-ProRule" id="PRU00175"/>
    </source>
</evidence>
<dbReference type="SUPFAM" id="SSF52540">
    <property type="entry name" value="P-loop containing nucleoside triphosphate hydrolases"/>
    <property type="match status" value="2"/>
</dbReference>
<dbReference type="eggNOG" id="KOG0385">
    <property type="taxonomic scope" value="Eukaryota"/>
</dbReference>
<reference evidence="12 13" key="1">
    <citation type="journal article" date="2012" name="Nat. Genet.">
        <title>Plasmodium cynomolgi genome sequences provide insight into Plasmodium vivax and the monkey malaria clade.</title>
        <authorList>
            <person name="Tachibana S."/>
            <person name="Sullivan S.A."/>
            <person name="Kawai S."/>
            <person name="Nakamura S."/>
            <person name="Kim H.R."/>
            <person name="Goto N."/>
            <person name="Arisue N."/>
            <person name="Palacpac N.M.Q."/>
            <person name="Honma H."/>
            <person name="Yagi M."/>
            <person name="Tougan T."/>
            <person name="Katakai Y."/>
            <person name="Kaneko O."/>
            <person name="Mita T."/>
            <person name="Kita K."/>
            <person name="Yasutomi Y."/>
            <person name="Sutton P.L."/>
            <person name="Shakhbatyan R."/>
            <person name="Horii T."/>
            <person name="Yasunaga T."/>
            <person name="Barnwell J.W."/>
            <person name="Escalante A.A."/>
            <person name="Carlton J.M."/>
            <person name="Tanabe K."/>
        </authorList>
    </citation>
    <scope>NUCLEOTIDE SEQUENCE [LARGE SCALE GENOMIC DNA]</scope>
    <source>
        <strain evidence="12 13">B</strain>
    </source>
</reference>
<evidence type="ECO:0000256" key="6">
    <source>
        <dbReference type="SAM" id="Coils"/>
    </source>
</evidence>
<feature type="compositionally biased region" description="Basic and acidic residues" evidence="7">
    <location>
        <begin position="1919"/>
        <end position="1933"/>
    </location>
</feature>
<dbReference type="GeneID" id="14693678"/>
<feature type="compositionally biased region" description="Basic and acidic residues" evidence="7">
    <location>
        <begin position="1187"/>
        <end position="1207"/>
    </location>
</feature>
<dbReference type="InterPro" id="IPR039522">
    <property type="entry name" value="RING_finger_1_prok"/>
</dbReference>
<dbReference type="CDD" id="cd18793">
    <property type="entry name" value="SF2_C_SNF"/>
    <property type="match status" value="1"/>
</dbReference>
<feature type="compositionally biased region" description="Polar residues" evidence="7">
    <location>
        <begin position="2750"/>
        <end position="2760"/>
    </location>
</feature>
<feature type="region of interest" description="Disordered" evidence="7">
    <location>
        <begin position="2676"/>
        <end position="2839"/>
    </location>
</feature>
<dbReference type="KEGG" id="pcy:PCYB_113330"/>
<feature type="compositionally biased region" description="Acidic residues" evidence="7">
    <location>
        <begin position="966"/>
        <end position="991"/>
    </location>
</feature>
<feature type="coiled-coil region" evidence="6">
    <location>
        <begin position="2323"/>
        <end position="2357"/>
    </location>
</feature>
<feature type="compositionally biased region" description="Acidic residues" evidence="7">
    <location>
        <begin position="899"/>
        <end position="917"/>
    </location>
</feature>
<dbReference type="RefSeq" id="XP_004223259.1">
    <property type="nucleotide sequence ID" value="XM_004223211.1"/>
</dbReference>
<feature type="compositionally biased region" description="Polar residues" evidence="7">
    <location>
        <begin position="2823"/>
        <end position="2839"/>
    </location>
</feature>
<dbReference type="InterPro" id="IPR014001">
    <property type="entry name" value="Helicase_ATP-bd"/>
</dbReference>
<dbReference type="OMA" id="VCKPEEH"/>
<dbReference type="SMART" id="SM00184">
    <property type="entry name" value="RING"/>
    <property type="match status" value="3"/>
</dbReference>
<feature type="compositionally biased region" description="Basic and acidic residues" evidence="7">
    <location>
        <begin position="1108"/>
        <end position="1125"/>
    </location>
</feature>
<dbReference type="CDD" id="cd15489">
    <property type="entry name" value="PHD_SF"/>
    <property type="match status" value="1"/>
</dbReference>
<dbReference type="InterPro" id="IPR001965">
    <property type="entry name" value="Znf_PHD"/>
</dbReference>
<feature type="region of interest" description="Disordered" evidence="7">
    <location>
        <begin position="1535"/>
        <end position="1563"/>
    </location>
</feature>
<feature type="compositionally biased region" description="Low complexity" evidence="7">
    <location>
        <begin position="2735"/>
        <end position="2749"/>
    </location>
</feature>
<dbReference type="eggNOG" id="KOG0383">
    <property type="taxonomic scope" value="Eukaryota"/>
</dbReference>
<dbReference type="GO" id="GO:0005524">
    <property type="term" value="F:ATP binding"/>
    <property type="evidence" value="ECO:0007669"/>
    <property type="project" value="InterPro"/>
</dbReference>
<protein>
    <submittedName>
        <fullName evidence="12">SNF2 family N-terminal domain containing protein</fullName>
    </submittedName>
</protein>
<dbReference type="Pfam" id="PF00271">
    <property type="entry name" value="Helicase_C"/>
    <property type="match status" value="1"/>
</dbReference>
<evidence type="ECO:0000313" key="12">
    <source>
        <dbReference type="EMBL" id="GAB67312.1"/>
    </source>
</evidence>
<feature type="compositionally biased region" description="Basic and acidic residues" evidence="7">
    <location>
        <begin position="992"/>
        <end position="1004"/>
    </location>
</feature>
<dbReference type="GO" id="GO:0008270">
    <property type="term" value="F:zinc ion binding"/>
    <property type="evidence" value="ECO:0007669"/>
    <property type="project" value="UniProtKB-KW"/>
</dbReference>
<feature type="domain" description="Helicase C-terminal" evidence="11">
    <location>
        <begin position="1206"/>
        <end position="1353"/>
    </location>
</feature>
<dbReference type="EMBL" id="DF157103">
    <property type="protein sequence ID" value="GAB67312.1"/>
    <property type="molecule type" value="Genomic_DNA"/>
</dbReference>
<dbReference type="Pfam" id="PF00176">
    <property type="entry name" value="SNF2-rel_dom"/>
    <property type="match status" value="1"/>
</dbReference>
<feature type="region of interest" description="Disordered" evidence="7">
    <location>
        <begin position="256"/>
        <end position="288"/>
    </location>
</feature>
<feature type="region of interest" description="Disordered" evidence="7">
    <location>
        <begin position="869"/>
        <end position="1207"/>
    </location>
</feature>
<dbReference type="Pfam" id="PF14446">
    <property type="entry name" value="Prok-RING_1"/>
    <property type="match status" value="1"/>
</dbReference>
<dbReference type="SUPFAM" id="SSF57903">
    <property type="entry name" value="FYVE/PHD zinc finger"/>
    <property type="match status" value="4"/>
</dbReference>
<feature type="region of interest" description="Disordered" evidence="7">
    <location>
        <begin position="1420"/>
        <end position="1468"/>
    </location>
</feature>
<feature type="compositionally biased region" description="Acidic residues" evidence="7">
    <location>
        <begin position="1014"/>
        <end position="1036"/>
    </location>
</feature>
<dbReference type="PROSITE" id="PS50016">
    <property type="entry name" value="ZF_PHD_2"/>
    <property type="match status" value="1"/>
</dbReference>
<evidence type="ECO:0000256" key="4">
    <source>
        <dbReference type="ARBA" id="ARBA00022833"/>
    </source>
</evidence>
<feature type="compositionally biased region" description="Polar residues" evidence="7">
    <location>
        <begin position="2255"/>
        <end position="2266"/>
    </location>
</feature>
<dbReference type="Proteomes" id="UP000006319">
    <property type="component" value="Chromosome 11"/>
</dbReference>
<evidence type="ECO:0000313" key="13">
    <source>
        <dbReference type="Proteomes" id="UP000006319"/>
    </source>
</evidence>
<dbReference type="Gene3D" id="3.40.50.10810">
    <property type="entry name" value="Tandem AAA-ATPase domain"/>
    <property type="match status" value="1"/>
</dbReference>
<name>K6VDJ7_PLACD</name>
<feature type="compositionally biased region" description="Basic and acidic residues" evidence="7">
    <location>
        <begin position="1728"/>
        <end position="1758"/>
    </location>
</feature>
<feature type="compositionally biased region" description="Acidic residues" evidence="7">
    <location>
        <begin position="930"/>
        <end position="954"/>
    </location>
</feature>
<dbReference type="InterPro" id="IPR019786">
    <property type="entry name" value="Zinc_finger_PHD-type_CS"/>
</dbReference>
<dbReference type="InterPro" id="IPR013083">
    <property type="entry name" value="Znf_RING/FYVE/PHD"/>
</dbReference>
<keyword evidence="1" id="KW-0479">Metal-binding</keyword>
<gene>
    <name evidence="12" type="ORF">PCYB_113330</name>
</gene>
<keyword evidence="3" id="KW-0378">Hydrolase</keyword>
<feature type="domain" description="RING-type" evidence="9">
    <location>
        <begin position="72"/>
        <end position="116"/>
    </location>
</feature>
<dbReference type="PANTHER" id="PTHR10799">
    <property type="entry name" value="SNF2/RAD54 HELICASE FAMILY"/>
    <property type="match status" value="1"/>
</dbReference>
<evidence type="ECO:0000256" key="2">
    <source>
        <dbReference type="ARBA" id="ARBA00022771"/>
    </source>
</evidence>
<dbReference type="InterPro" id="IPR019787">
    <property type="entry name" value="Znf_PHD-finger"/>
</dbReference>
<feature type="compositionally biased region" description="Polar residues" evidence="7">
    <location>
        <begin position="2080"/>
        <end position="2089"/>
    </location>
</feature>
<dbReference type="PROSITE" id="PS50089">
    <property type="entry name" value="ZF_RING_2"/>
    <property type="match status" value="1"/>
</dbReference>
<feature type="compositionally biased region" description="Basic and acidic residues" evidence="7">
    <location>
        <begin position="1142"/>
        <end position="1161"/>
    </location>
</feature>
<evidence type="ECO:0000259" key="8">
    <source>
        <dbReference type="PROSITE" id="PS50016"/>
    </source>
</evidence>
<feature type="region of interest" description="Disordered" evidence="7">
    <location>
        <begin position="1889"/>
        <end position="1977"/>
    </location>
</feature>
<dbReference type="InterPro" id="IPR011011">
    <property type="entry name" value="Znf_FYVE_PHD"/>
</dbReference>
<feature type="compositionally biased region" description="Low complexity" evidence="7">
    <location>
        <begin position="2791"/>
        <end position="2813"/>
    </location>
</feature>
<dbReference type="PhylomeDB" id="K6VDJ7"/>
<dbReference type="Gene3D" id="3.30.40.10">
    <property type="entry name" value="Zinc/RING finger domain, C3HC4 (zinc finger)"/>
    <property type="match status" value="4"/>
</dbReference>
<dbReference type="InterPro" id="IPR001841">
    <property type="entry name" value="Znf_RING"/>
</dbReference>
<dbReference type="PROSITE" id="PS51192">
    <property type="entry name" value="HELICASE_ATP_BIND_1"/>
    <property type="match status" value="1"/>
</dbReference>
<feature type="compositionally biased region" description="Polar residues" evidence="7">
    <location>
        <begin position="2011"/>
        <end position="2023"/>
    </location>
</feature>
<dbReference type="InterPro" id="IPR001650">
    <property type="entry name" value="Helicase_C-like"/>
</dbReference>
<keyword evidence="2 5" id="KW-0863">Zinc-finger</keyword>
<sequence>MRIRKTWCTLCRENFEDGDECIQCKQCKKKFHRECLQAEGLIDNEILKDIKNYLCYQCMNEDDDIPENEDRCKICREKSSNLILLLCDGCPNSYHVTCLGLQAEPESEKWFCPVCKPEEHKNLDVRRMRKGFAIDNMNGEHRPGKLLGCDFCPNSFHPTCLPDLDFDNISDQWECPCCKNEDPLLNQGHKRWTKNEIQEIMKKRQRELSFWRSKIIKYRNRFLLAHRKDLQPFVNPRVFANLTKTFKNDFYNSRSNHTSACSSGGRKGGKHKDSDRNYHHGSNSRKDVDMDSKEFDEYISSLEDEANENACKFIESVFLSVYYPNGRKIERRPLVDNVQLKPHQEDGVEWLLKSFLTGGAILADEMGLGKTIQTLCFLSYLKCNKIDGPHLIVVPLSTVGNWLREIHKFTPHLTCIKICGSKNERTHAKEDRLAEKGLYDLYVTTYETVKNEEEFFVETIPKWQCIVLDEAHRIKNQSGAIRHSMDRVVGNMRLLLTGTPLQNNSAELFTLINFMFPDIFKNSEIIEQAFMNASQQSTAAGSSHSGSASNNQKSSNNMKNKNNKDDKNNQNGNTAGSGSKLNVNIGNIDLKSAIKEEDLKSIRCLLDKIMLRRLKEQAITLPRKIFHDVWLPLGTLSAHWYKRLLDIRSMVEEKVSVKKLLGLVIKMRIICGHPKGIVSRPSQMEKLFAFFEEESEEIKEQVKNDALKLKHISGEEHIESSSKLIFIDKLLCQLHYENCKYVKNYSTSFDKHKKEVAAHRYHKIQEQNNAQKKKREHSGKFKKIEALESSPMFIEILNQGKFDLKPTSENEDMLKSFMHTVAIDNECPYKKKRCIYDKVRDFIKNSAANGDGKSIGRRTKILKHNNHSYDLSDYNYRGNSGQGGTNRKNAYDENNLSNEDSDEEEEEDNEEQEEDNNAEVRKNCKSDSGVDAEEEDDDDDDQDNGEDEEEEDDPQPQQSKQQLQREDEEEENNEDDQDNDEDEQDNDEDDDKSGKNKDSHKGNTKESTNTLFDSNEEVEEEDSDEEKDEAEEEYGCDEDKTDSGLVHPGADVKDEPNDDTNDDANDKAQNVVTLGKNCKMMNIKEFFKTQKKDSSNSLDKSNEQSTKVSDKGDSRRADMEDTKKEEEDDEEGGENSCAHSKMGSEEKTKHMDVLNAKKEEGAVEEGGDQQNAAEYRADGGGSSLKDSNQRSKCANDGKEDNGAEDKANKGEIKMHKVLIFTQFQLVLDELEEYCKYRCWKYMRLDGSTNKLIRELDIREFNLSDSIYFIYLISTRAGGLGINLTAANHVIMYDEDWNPFIDLQAIDRAHRIGQKREVNVWKLMTEWTVEERMAFRREQKLKLDKLVVQTQDDEDMLDNFEEKLSSDEIRKLMLHGKAAIQNMNVENTNNYPLEFFIERGRRKLPIINGVDLEKEEKTTIEQEVNNNNNGEETGDGNICIQKGRGGGNGEDSEVDDEDGADNDDDENGIDIDEVMLDEAEELEMGINNGNNINENSPLYGEGNDQVYVTGGSSKSKGGLLKDGNAAGSGSGYSSTNLNGTTSGGNAAGGTGGTDTTLWRSVRERKKPQNMYTPEYWGRKQEVKQIKHEYRCFICNNTKNYKAVVKDRNNNDIEIDYGDMINCFRCPKTYHKLCEGIKDENVKKTWTCSWHECCLCFRKSSQCGNLLIHCATCPTSFCYNCFPPDYVRYYVGEEYYHNLRQRGVNFTPQNWVCFLCSKCKAVEEQKKRRKMTKEERENEKQLQKELRSQLHDSKQEELEAKKRKRAQQMERDKFIIENRKRIDALDQKYEAQLRSAYENLFPVNFVKELINRIEHAKVLKQKGIEDDNKETNKKKSTTFLHTKLPHKLLVLCENCKLPCHANYKYPGQCCYPLELDKSYFYANSSFNQAANNKDAPPSGCSTSDKRIALSGKDPSSPFSPEFKEKQEHNSEEKETSNNVATKEEENEEDAEKGTLFLPQGVSSPPMTSSSNKEDSKKGYDFHGTNSFSFKVIKSVVTSGDEDTTGKYDKNGSGAIQGNSSDNTLSRKMIKFEADQKQQQDFTHSTCFEKAESKDNEEDEENAHEKDKFNQGSSENVKLMMSTILSSDNNGSDVKGENNPLSGGTPNNNNDTGSKGKTRRFLRAVCSKCGTVQLGKLAHFRKHCDKLTDEEKQEYEDKREKLKQLIELLNKKKIQDEHTEEEYKNMSIFKFKSLYSNFQDKADDILEDCIREMKWDMLISSKKKVPKKEKESKRGNHSSGGGVFSPSVKMDDDKNEDNPNSGGSSMSKSNLTHLLYSQPLIINSDGSDTKDIIEIKSDITDEMRERINDEISTITGKRKKCVKNTIKKIKKKKMNDENNNNNAEESANISNAQNENANNMKKLNHLINPFHEKLIKDIHNANFIRDSFNDDFLLKAKEFLRVTKIKLINNSFVECGAGGAGGSTDVDLLNSVDKNRKLNQNDLEKSIIQNYLNKMKSSLKNSTCLEKAIPGENMVADVTYAKSRINSNTNTSHENKINFNPELYKNIFEKNTKYCMFTNKGSTTSTTPTPNIKDLAASSLSHSMKGIEKAEEFSRHHHHNSSSNFASINDFNVDIFNIDKNIKCEDIEKKLLNLCANTNLMKKKMMQADRNEPNPERSASLNMDARSSFHFKKNEPAYQRVTSCAVDGNVDYDIKKITSSSEVCGNNKVQEYILYRRKKPSNSSSASGEKISAGNAKGGAAGSANTKGPSTMKSPVIVKSASNSRSPGNTKSPGNVRSPSNAKSSSNAKSPSNTRSPGNTKSPGNGRIPGSARTPSNTKSTGNSKSPSNSKSMTNVKNASNTTTNNSDDRSSQSNNAGKAHDECMTSRNNPSRTLPQGNTNRMTAISSDNILQHLKLDDVKNFIMSAERSKNDKLPPEVN</sequence>
<dbReference type="FunFam" id="3.30.40.10:FF:000399">
    <property type="entry name" value="SNF2 helicase, putative (ISWI)"/>
    <property type="match status" value="1"/>
</dbReference>
<feature type="compositionally biased region" description="Polar residues" evidence="7">
    <location>
        <begin position="1958"/>
        <end position="1968"/>
    </location>
</feature>
<organism evidence="12 13">
    <name type="scientific">Plasmodium cynomolgi (strain B)</name>
    <dbReference type="NCBI Taxonomy" id="1120755"/>
    <lineage>
        <taxon>Eukaryota</taxon>
        <taxon>Sar</taxon>
        <taxon>Alveolata</taxon>
        <taxon>Apicomplexa</taxon>
        <taxon>Aconoidasida</taxon>
        <taxon>Haemosporida</taxon>
        <taxon>Plasmodiidae</taxon>
        <taxon>Plasmodium</taxon>
        <taxon>Plasmodium (Plasmodium)</taxon>
    </lineage>
</organism>
<dbReference type="InterPro" id="IPR000330">
    <property type="entry name" value="SNF2_N"/>
</dbReference>
<dbReference type="VEuPathDB" id="PlasmoDB:PCYB_113330"/>
<feature type="domain" description="PHD-type" evidence="8">
    <location>
        <begin position="52"/>
        <end position="118"/>
    </location>
</feature>
<evidence type="ECO:0000259" key="9">
    <source>
        <dbReference type="PROSITE" id="PS50089"/>
    </source>
</evidence>
<accession>K6VDJ7</accession>
<feature type="region of interest" description="Disordered" evidence="7">
    <location>
        <begin position="1997"/>
        <end position="2113"/>
    </location>
</feature>
<dbReference type="Pfam" id="PF00628">
    <property type="entry name" value="PHD"/>
    <property type="match status" value="1"/>
</dbReference>
<dbReference type="PROSITE" id="PS51194">
    <property type="entry name" value="HELICASE_CTER"/>
    <property type="match status" value="1"/>
</dbReference>
<feature type="compositionally biased region" description="Basic and acidic residues" evidence="7">
    <location>
        <begin position="1085"/>
        <end position="1094"/>
    </location>
</feature>
<keyword evidence="13" id="KW-1185">Reference proteome</keyword>
<feature type="region of interest" description="Disordered" evidence="7">
    <location>
        <begin position="2221"/>
        <end position="2266"/>
    </location>
</feature>
<feature type="compositionally biased region" description="Low complexity" evidence="7">
    <location>
        <begin position="1422"/>
        <end position="1436"/>
    </location>
</feature>
<feature type="compositionally biased region" description="Basic and acidic residues" evidence="7">
    <location>
        <begin position="271"/>
        <end position="288"/>
    </location>
</feature>
<dbReference type="InterPro" id="IPR038718">
    <property type="entry name" value="SNF2-like_sf"/>
</dbReference>